<reference evidence="3" key="1">
    <citation type="submission" date="2020-04" db="EMBL/GenBank/DDBJ databases">
        <authorList>
            <person name="Alioto T."/>
            <person name="Alioto T."/>
            <person name="Gomez Garrido J."/>
        </authorList>
    </citation>
    <scope>NUCLEOTIDE SEQUENCE</scope>
    <source>
        <strain evidence="3">A484AB</strain>
    </source>
</reference>
<feature type="domain" description="F-box" evidence="1">
    <location>
        <begin position="50"/>
        <end position="80"/>
    </location>
</feature>
<comment type="caution">
    <text evidence="3">The sequence shown here is derived from an EMBL/GenBank/DDBJ whole genome shotgun (WGS) entry which is preliminary data.</text>
</comment>
<dbReference type="PANTHER" id="PTHR34098">
    <property type="entry name" value="F-BOX ONLY PROTEIN 47"/>
    <property type="match status" value="1"/>
</dbReference>
<evidence type="ECO:0000259" key="1">
    <source>
        <dbReference type="Pfam" id="PF12937"/>
    </source>
</evidence>
<dbReference type="Proteomes" id="UP001152795">
    <property type="component" value="Unassembled WGS sequence"/>
</dbReference>
<dbReference type="InterPro" id="IPR001810">
    <property type="entry name" value="F-box_dom"/>
</dbReference>
<gene>
    <name evidence="3" type="ORF">PACLA_8A063732</name>
</gene>
<dbReference type="SUPFAM" id="SSF81383">
    <property type="entry name" value="F-box domain"/>
    <property type="match status" value="1"/>
</dbReference>
<proteinExistence type="predicted"/>
<protein>
    <submittedName>
        <fullName evidence="3">F-box only 47-like</fullName>
    </submittedName>
</protein>
<dbReference type="OrthoDB" id="9858120at2759"/>
<dbReference type="InterPro" id="IPR056622">
    <property type="entry name" value="ARM_FBXO47"/>
</dbReference>
<accession>A0A6S7GIV1</accession>
<dbReference type="InterPro" id="IPR036047">
    <property type="entry name" value="F-box-like_dom_sf"/>
</dbReference>
<dbReference type="Pfam" id="PF24467">
    <property type="entry name" value="ARM_FBXO47"/>
    <property type="match status" value="1"/>
</dbReference>
<evidence type="ECO:0000313" key="4">
    <source>
        <dbReference type="Proteomes" id="UP001152795"/>
    </source>
</evidence>
<keyword evidence="4" id="KW-1185">Reference proteome</keyword>
<dbReference type="Pfam" id="PF12937">
    <property type="entry name" value="F-box-like"/>
    <property type="match status" value="1"/>
</dbReference>
<organism evidence="3 4">
    <name type="scientific">Paramuricea clavata</name>
    <name type="common">Red gorgonian</name>
    <name type="synonym">Violescent sea-whip</name>
    <dbReference type="NCBI Taxonomy" id="317549"/>
    <lineage>
        <taxon>Eukaryota</taxon>
        <taxon>Metazoa</taxon>
        <taxon>Cnidaria</taxon>
        <taxon>Anthozoa</taxon>
        <taxon>Octocorallia</taxon>
        <taxon>Malacalcyonacea</taxon>
        <taxon>Plexauridae</taxon>
        <taxon>Paramuricea</taxon>
    </lineage>
</organism>
<feature type="domain" description="FBXO47 ARM repeats region" evidence="2">
    <location>
        <begin position="204"/>
        <end position="438"/>
    </location>
</feature>
<sequence length="470" mass="54130">MVGTNKNKIVKYLRSIKTRRTSLRLQNKVKKPLPQNVAKVTQNPLGVFSYVPDEILFYIFHRMRLYDLASLALTSRALRDKLMSFHYSTQALPVLKPVVINPESSDETDRESAYLSHFHNLGIFLKRLTCLYSTRERLRIVGILLEKVITPKLGNQLKDTHLAICEHYGSEVAYRCYGNMLHALIAGWENDEKCRAYLAVKGASRVDERLDEALKRGPGSKPWYEKYVRVFYREIFLDKADDGAELGFWLCQMLSPLPLVYQARMLYILYGPEDSNEELIYWYKMTTCPTFFGVDDKDLEGIAKALTNLYNNNEKEWSRDNLISVMEELIILPGGWCLENIAKLLKLCGDAICCEFLGSKAINGRTQELAFIAYYIVQALMEDKLNGDENKEKLEWFVSLIKRIVKVMPCKKQRTMLVSSLFDVWEETILGLHEDVHAVSDNDTELIEIYNASVHYLAKVSGMLLLDKID</sequence>
<dbReference type="EMBL" id="CACRXK020001934">
    <property type="protein sequence ID" value="CAB3991878.1"/>
    <property type="molecule type" value="Genomic_DNA"/>
</dbReference>
<dbReference type="PANTHER" id="PTHR34098:SF1">
    <property type="entry name" value="F-BOX ONLY PROTEIN 47"/>
    <property type="match status" value="1"/>
</dbReference>
<dbReference type="InterPro" id="IPR038946">
    <property type="entry name" value="FBXO47"/>
</dbReference>
<dbReference type="AlphaFoldDB" id="A0A6S7GIV1"/>
<evidence type="ECO:0000259" key="2">
    <source>
        <dbReference type="Pfam" id="PF24467"/>
    </source>
</evidence>
<name>A0A6S7GIV1_PARCT</name>
<evidence type="ECO:0000313" key="3">
    <source>
        <dbReference type="EMBL" id="CAB3991878.1"/>
    </source>
</evidence>